<evidence type="ECO:0000313" key="9">
    <source>
        <dbReference type="EMBL" id="EON69458.1"/>
    </source>
</evidence>
<dbReference type="GO" id="GO:0016788">
    <property type="term" value="F:hydrolase activity, acting on ester bonds"/>
    <property type="evidence" value="ECO:0007669"/>
    <property type="project" value="InterPro"/>
</dbReference>
<dbReference type="PANTHER" id="PTHR33146:SF26">
    <property type="entry name" value="ENDONUCLEASE 4"/>
    <property type="match status" value="1"/>
</dbReference>
<sequence length="322" mass="35250">MLCRILSVSSLLLTAATAWNTDVHNQIGFMAETFLTPSTTSVLQHVLGPQYSGSIGRAADWADAYAHTAEGSFSYQWHWIDSADEPPTSCNLCYDRDCSKGGCVVSAIANQTEILRDCIADVKHGILTDGSNITCSYALKWLTHFVGDVSQPLHASGTAAGGNLFNVTFNNISTELHAVWDGYIIYRDAGLSQFSHQSISPFMSSLVSRIKADDFSQPTAEWLACIDPATPRKCALSWARESNRWTCDYVYNQTYNDTDLATSGYAEGAYPIVELQISKAALRLATLLNRLVASGCKTGHEVVLQTNHNRQDSPKEADDVFT</sequence>
<reference evidence="10" key="1">
    <citation type="submission" date="2012-06" db="EMBL/GenBank/DDBJ databases">
        <title>The genome sequence of Coniosporium apollinis CBS 100218.</title>
        <authorList>
            <consortium name="The Broad Institute Genome Sequencing Platform"/>
            <person name="Cuomo C."/>
            <person name="Gorbushina A."/>
            <person name="Noack S."/>
            <person name="Walker B."/>
            <person name="Young S.K."/>
            <person name="Zeng Q."/>
            <person name="Gargeya S."/>
            <person name="Fitzgerald M."/>
            <person name="Haas B."/>
            <person name="Abouelleil A."/>
            <person name="Alvarado L."/>
            <person name="Arachchi H.M."/>
            <person name="Berlin A.M."/>
            <person name="Chapman S.B."/>
            <person name="Goldberg J."/>
            <person name="Griggs A."/>
            <person name="Gujja S."/>
            <person name="Hansen M."/>
            <person name="Howarth C."/>
            <person name="Imamovic A."/>
            <person name="Larimer J."/>
            <person name="McCowan C."/>
            <person name="Montmayeur A."/>
            <person name="Murphy C."/>
            <person name="Neiman D."/>
            <person name="Pearson M."/>
            <person name="Priest M."/>
            <person name="Roberts A."/>
            <person name="Saif S."/>
            <person name="Shea T."/>
            <person name="Sisk P."/>
            <person name="Sykes S."/>
            <person name="Wortman J."/>
            <person name="Nusbaum C."/>
            <person name="Birren B."/>
        </authorList>
    </citation>
    <scope>NUCLEOTIDE SEQUENCE [LARGE SCALE GENOMIC DNA]</scope>
    <source>
        <strain evidence="10">CBS 100218</strain>
    </source>
</reference>
<keyword evidence="5" id="KW-0378">Hydrolase</keyword>
<evidence type="ECO:0000256" key="8">
    <source>
        <dbReference type="SAM" id="SignalP"/>
    </source>
</evidence>
<dbReference type="eggNOG" id="ENOG502QWWZ">
    <property type="taxonomic scope" value="Eukaryota"/>
</dbReference>
<evidence type="ECO:0000256" key="1">
    <source>
        <dbReference type="ARBA" id="ARBA00009547"/>
    </source>
</evidence>
<dbReference type="STRING" id="1168221.R7Z5S6"/>
<dbReference type="Pfam" id="PF02265">
    <property type="entry name" value="S1-P1_nuclease"/>
    <property type="match status" value="1"/>
</dbReference>
<feature type="signal peptide" evidence="8">
    <location>
        <begin position="1"/>
        <end position="18"/>
    </location>
</feature>
<dbReference type="Proteomes" id="UP000016924">
    <property type="component" value="Unassembled WGS sequence"/>
</dbReference>
<keyword evidence="3" id="KW-0479">Metal-binding</keyword>
<dbReference type="HOGENOM" id="CLU_044365_0_0_1"/>
<gene>
    <name evidence="9" type="ORF">W97_08718</name>
</gene>
<dbReference type="GO" id="GO:0006308">
    <property type="term" value="P:DNA catabolic process"/>
    <property type="evidence" value="ECO:0007669"/>
    <property type="project" value="InterPro"/>
</dbReference>
<dbReference type="SUPFAM" id="SSF48537">
    <property type="entry name" value="Phospholipase C/P1 nuclease"/>
    <property type="match status" value="1"/>
</dbReference>
<dbReference type="OrthoDB" id="441446at2759"/>
<dbReference type="Gene3D" id="1.10.575.10">
    <property type="entry name" value="P1 Nuclease"/>
    <property type="match status" value="1"/>
</dbReference>
<dbReference type="GeneID" id="19906029"/>
<dbReference type="PANTHER" id="PTHR33146">
    <property type="entry name" value="ENDONUCLEASE 4"/>
    <property type="match status" value="1"/>
</dbReference>
<dbReference type="EMBL" id="JH767614">
    <property type="protein sequence ID" value="EON69458.1"/>
    <property type="molecule type" value="Genomic_DNA"/>
</dbReference>
<comment type="similarity">
    <text evidence="1">Belongs to the nuclease type I family.</text>
</comment>
<keyword evidence="7" id="KW-0325">Glycoprotein</keyword>
<dbReference type="GO" id="GO:0046872">
    <property type="term" value="F:metal ion binding"/>
    <property type="evidence" value="ECO:0007669"/>
    <property type="project" value="UniProtKB-KW"/>
</dbReference>
<evidence type="ECO:0000256" key="6">
    <source>
        <dbReference type="ARBA" id="ARBA00023157"/>
    </source>
</evidence>
<evidence type="ECO:0000256" key="7">
    <source>
        <dbReference type="ARBA" id="ARBA00023180"/>
    </source>
</evidence>
<keyword evidence="2" id="KW-0540">Nuclease</keyword>
<dbReference type="GO" id="GO:0004519">
    <property type="term" value="F:endonuclease activity"/>
    <property type="evidence" value="ECO:0007669"/>
    <property type="project" value="UniProtKB-KW"/>
</dbReference>
<evidence type="ECO:0000256" key="5">
    <source>
        <dbReference type="ARBA" id="ARBA00022801"/>
    </source>
</evidence>
<keyword evidence="8" id="KW-0732">Signal</keyword>
<dbReference type="InterPro" id="IPR003154">
    <property type="entry name" value="S1/P1nuclease"/>
</dbReference>
<accession>R7Z5S6</accession>
<feature type="chain" id="PRO_5004450434" description="Nuclease PA3" evidence="8">
    <location>
        <begin position="19"/>
        <end position="322"/>
    </location>
</feature>
<dbReference type="AlphaFoldDB" id="R7Z5S6"/>
<organism evidence="9 10">
    <name type="scientific">Coniosporium apollinis (strain CBS 100218)</name>
    <name type="common">Rock-inhabiting black yeast</name>
    <dbReference type="NCBI Taxonomy" id="1168221"/>
    <lineage>
        <taxon>Eukaryota</taxon>
        <taxon>Fungi</taxon>
        <taxon>Dikarya</taxon>
        <taxon>Ascomycota</taxon>
        <taxon>Pezizomycotina</taxon>
        <taxon>Dothideomycetes</taxon>
        <taxon>Dothideomycetes incertae sedis</taxon>
        <taxon>Coniosporium</taxon>
    </lineage>
</organism>
<evidence type="ECO:0000256" key="3">
    <source>
        <dbReference type="ARBA" id="ARBA00022723"/>
    </source>
</evidence>
<dbReference type="GO" id="GO:0003676">
    <property type="term" value="F:nucleic acid binding"/>
    <property type="evidence" value="ECO:0007669"/>
    <property type="project" value="InterPro"/>
</dbReference>
<evidence type="ECO:0000256" key="4">
    <source>
        <dbReference type="ARBA" id="ARBA00022759"/>
    </source>
</evidence>
<keyword evidence="10" id="KW-1185">Reference proteome</keyword>
<dbReference type="CDD" id="cd11010">
    <property type="entry name" value="S1-P1_nuclease"/>
    <property type="match status" value="1"/>
</dbReference>
<evidence type="ECO:0000313" key="10">
    <source>
        <dbReference type="Proteomes" id="UP000016924"/>
    </source>
</evidence>
<keyword evidence="4" id="KW-0255">Endonuclease</keyword>
<proteinExistence type="inferred from homology"/>
<evidence type="ECO:0008006" key="11">
    <source>
        <dbReference type="Google" id="ProtNLM"/>
    </source>
</evidence>
<evidence type="ECO:0000256" key="2">
    <source>
        <dbReference type="ARBA" id="ARBA00022722"/>
    </source>
</evidence>
<name>R7Z5S6_CONA1</name>
<dbReference type="OMA" id="QLHAVWD"/>
<protein>
    <recommendedName>
        <fullName evidence="11">Nuclease PA3</fullName>
    </recommendedName>
</protein>
<keyword evidence="6" id="KW-1015">Disulfide bond</keyword>
<dbReference type="InterPro" id="IPR008947">
    <property type="entry name" value="PLipase_C/P1_nuclease_dom_sf"/>
</dbReference>
<dbReference type="RefSeq" id="XP_007784775.1">
    <property type="nucleotide sequence ID" value="XM_007786585.1"/>
</dbReference>